<feature type="compositionally biased region" description="Low complexity" evidence="1">
    <location>
        <begin position="97"/>
        <end position="120"/>
    </location>
</feature>
<feature type="compositionally biased region" description="Polar residues" evidence="1">
    <location>
        <begin position="121"/>
        <end position="133"/>
    </location>
</feature>
<accession>A0A9P5V754</accession>
<protein>
    <submittedName>
        <fullName evidence="2">Uncharacterized protein</fullName>
    </submittedName>
</protein>
<name>A0A9P5V754_9FUNG</name>
<organism evidence="2 3">
    <name type="scientific">Linnemannia schmuckeri</name>
    <dbReference type="NCBI Taxonomy" id="64567"/>
    <lineage>
        <taxon>Eukaryota</taxon>
        <taxon>Fungi</taxon>
        <taxon>Fungi incertae sedis</taxon>
        <taxon>Mucoromycota</taxon>
        <taxon>Mortierellomycotina</taxon>
        <taxon>Mortierellomycetes</taxon>
        <taxon>Mortierellales</taxon>
        <taxon>Mortierellaceae</taxon>
        <taxon>Linnemannia</taxon>
    </lineage>
</organism>
<evidence type="ECO:0000313" key="2">
    <source>
        <dbReference type="EMBL" id="KAF9143610.1"/>
    </source>
</evidence>
<evidence type="ECO:0000256" key="1">
    <source>
        <dbReference type="SAM" id="MobiDB-lite"/>
    </source>
</evidence>
<dbReference type="EMBL" id="JAAAUQ010001056">
    <property type="protein sequence ID" value="KAF9143610.1"/>
    <property type="molecule type" value="Genomic_DNA"/>
</dbReference>
<keyword evidence="3" id="KW-1185">Reference proteome</keyword>
<sequence length="142" mass="14753">MTSSISTNAKTARLATPTSPNPVSPSSVVRTAAWQPCTIPPPLKPRSSSPLPSLPSPINVPLASIASRPPRLHTPKAVPPLLRPSLSAVRNNPRGISSSPNSSRVVSSRSSSPPVASLSRNLVNPRSEGTTATDAPFPNTLE</sequence>
<comment type="caution">
    <text evidence="2">The sequence shown here is derived from an EMBL/GenBank/DDBJ whole genome shotgun (WGS) entry which is preliminary data.</text>
</comment>
<gene>
    <name evidence="2" type="ORF">BG015_000370</name>
</gene>
<feature type="compositionally biased region" description="Polar residues" evidence="1">
    <location>
        <begin position="1"/>
        <end position="10"/>
    </location>
</feature>
<proteinExistence type="predicted"/>
<feature type="region of interest" description="Disordered" evidence="1">
    <location>
        <begin position="1"/>
        <end position="142"/>
    </location>
</feature>
<dbReference type="AlphaFoldDB" id="A0A9P5V754"/>
<reference evidence="2" key="1">
    <citation type="journal article" date="2020" name="Fungal Divers.">
        <title>Resolving the Mortierellaceae phylogeny through synthesis of multi-gene phylogenetics and phylogenomics.</title>
        <authorList>
            <person name="Vandepol N."/>
            <person name="Liber J."/>
            <person name="Desiro A."/>
            <person name="Na H."/>
            <person name="Kennedy M."/>
            <person name="Barry K."/>
            <person name="Grigoriev I.V."/>
            <person name="Miller A.N."/>
            <person name="O'Donnell K."/>
            <person name="Stajich J.E."/>
            <person name="Bonito G."/>
        </authorList>
    </citation>
    <scope>NUCLEOTIDE SEQUENCE</scope>
    <source>
        <strain evidence="2">NRRL 6426</strain>
    </source>
</reference>
<dbReference type="Proteomes" id="UP000748756">
    <property type="component" value="Unassembled WGS sequence"/>
</dbReference>
<evidence type="ECO:0000313" key="3">
    <source>
        <dbReference type="Proteomes" id="UP000748756"/>
    </source>
</evidence>